<dbReference type="InterPro" id="IPR032768">
    <property type="entry name" value="GTSE1_N"/>
</dbReference>
<dbReference type="GeneTree" id="ENSGT00940000154189"/>
<evidence type="ECO:0000256" key="1">
    <source>
        <dbReference type="ARBA" id="ARBA00004245"/>
    </source>
</evidence>
<feature type="region of interest" description="Disordered" evidence="5">
    <location>
        <begin position="605"/>
        <end position="687"/>
    </location>
</feature>
<feature type="region of interest" description="Disordered" evidence="5">
    <location>
        <begin position="270"/>
        <end position="429"/>
    </location>
</feature>
<reference evidence="7" key="1">
    <citation type="submission" date="2025-08" db="UniProtKB">
        <authorList>
            <consortium name="Ensembl"/>
        </authorList>
    </citation>
    <scope>IDENTIFICATION</scope>
</reference>
<evidence type="ECO:0000256" key="2">
    <source>
        <dbReference type="ARBA" id="ARBA00022490"/>
    </source>
</evidence>
<dbReference type="PANTHER" id="PTHR21584">
    <property type="entry name" value="DIFFERENTIAL DISPLAY AND ACTIVATED BY P53 DDA3 /G2 S PHASE EXPRESSED 1"/>
    <property type="match status" value="1"/>
</dbReference>
<dbReference type="AlphaFoldDB" id="A0A8D2AYL9"/>
<feature type="compositionally biased region" description="Polar residues" evidence="5">
    <location>
        <begin position="339"/>
        <end position="350"/>
    </location>
</feature>
<dbReference type="OrthoDB" id="10072587at2759"/>
<feature type="compositionally biased region" description="Low complexity" evidence="5">
    <location>
        <begin position="479"/>
        <end position="493"/>
    </location>
</feature>
<evidence type="ECO:0000256" key="3">
    <source>
        <dbReference type="ARBA" id="ARBA00022553"/>
    </source>
</evidence>
<feature type="domain" description="G2 and S phase-expressed protein 1 N-terminal" evidence="6">
    <location>
        <begin position="27"/>
        <end position="150"/>
    </location>
</feature>
<keyword evidence="8" id="KW-1185">Reference proteome</keyword>
<keyword evidence="4" id="KW-0206">Cytoskeleton</keyword>
<reference evidence="7" key="2">
    <citation type="submission" date="2025-09" db="UniProtKB">
        <authorList>
            <consortium name="Ensembl"/>
        </authorList>
    </citation>
    <scope>IDENTIFICATION</scope>
</reference>
<sequence>SIPGSKKRERGIEFSRSFNSRGLLKIANEDDEVFFGPVGHRERCIAASLELSSQLAAPPRLPACDSACTLSPLSAEKFVEVYREARLLALQLESHSREEAQAAEPGSSSSQGVERFIQESKLKVKLFEKEQEMEKSPKSLKRETYYLSDSPFQGLPSSGEPLFQASPQALPSVPVQVGPVLTQGPPPSSRPLLGEPAAVHPLDQAVPQKRVVSKLQLPRASFVRGRHLPSAIEKPKTEVPASPSGVKLLYEKRSHGDVLLDKPSKALDTVSFPAHGRHQGQGKRSLPVPSKKTLLKPPGYTGSLTRKSSSGSVSSSTSSVCASPAAGKAESGELAGIPGSSSRPLSNASKPSRMAPAMPRQSLPAAPAGTSCRQARRADAAESMAEQPQAPSTAPLPLPQTPGSGGLRLDPNSILSPSSQPNKTGSVRRRASYLNSKASLVTKDLLHQRAASGFRLFGHLRSRLCLFLTRVVAHSTPARRSSGPASQSLSSSRGTPVSARRVSALPTPGGWRLSGLLTTPKTLPRALASPLCAPARRLSSEPRKRSNGEAVVTQEDNNRRTGGGQAGLSPDGSFSAPSSVPQTLHFSAEKNDSPFSQDFTGADQVEAKPREDTCSGEVRGGSTPSLAITCGAESTPPADLPLIDFSSPPQADVASGPASRPLTDLTTNTPDMLRNSASKPSRAEGQLIDLGSPLIQLSPEADKENVDSPLLKF</sequence>
<dbReference type="PANTHER" id="PTHR21584:SF10">
    <property type="entry name" value="G2 AND S PHASE-EXPRESSED PROTEIN 1"/>
    <property type="match status" value="1"/>
</dbReference>
<dbReference type="GO" id="GO:0008017">
    <property type="term" value="F:microtubule binding"/>
    <property type="evidence" value="ECO:0007669"/>
    <property type="project" value="TreeGrafter"/>
</dbReference>
<keyword evidence="3" id="KW-0597">Phosphoprotein</keyword>
<gene>
    <name evidence="7" type="primary">GTSE1</name>
</gene>
<feature type="compositionally biased region" description="Polar residues" evidence="5">
    <location>
        <begin position="413"/>
        <end position="425"/>
    </location>
</feature>
<protein>
    <submittedName>
        <fullName evidence="7">G2 and S-phase expressed 1</fullName>
    </submittedName>
</protein>
<evidence type="ECO:0000256" key="5">
    <source>
        <dbReference type="SAM" id="MobiDB-lite"/>
    </source>
</evidence>
<evidence type="ECO:0000256" key="4">
    <source>
        <dbReference type="ARBA" id="ARBA00023212"/>
    </source>
</evidence>
<organism evidence="7 8">
    <name type="scientific">Sciurus vulgaris</name>
    <name type="common">Eurasian red squirrel</name>
    <dbReference type="NCBI Taxonomy" id="55149"/>
    <lineage>
        <taxon>Eukaryota</taxon>
        <taxon>Metazoa</taxon>
        <taxon>Chordata</taxon>
        <taxon>Craniata</taxon>
        <taxon>Vertebrata</taxon>
        <taxon>Euteleostomi</taxon>
        <taxon>Mammalia</taxon>
        <taxon>Eutheria</taxon>
        <taxon>Euarchontoglires</taxon>
        <taxon>Glires</taxon>
        <taxon>Rodentia</taxon>
        <taxon>Sciuromorpha</taxon>
        <taxon>Sciuridae</taxon>
        <taxon>Sciurinae</taxon>
        <taxon>Sciurini</taxon>
        <taxon>Sciurus</taxon>
    </lineage>
</organism>
<dbReference type="Proteomes" id="UP000694564">
    <property type="component" value="Chromosome 5"/>
</dbReference>
<feature type="compositionally biased region" description="Polar residues" evidence="5">
    <location>
        <begin position="664"/>
        <end position="679"/>
    </location>
</feature>
<feature type="region of interest" description="Disordered" evidence="5">
    <location>
        <begin position="694"/>
        <end position="713"/>
    </location>
</feature>
<name>A0A8D2AYL9_SCIVU</name>
<feature type="compositionally biased region" description="Basic and acidic residues" evidence="5">
    <location>
        <begin position="538"/>
        <end position="547"/>
    </location>
</feature>
<comment type="subcellular location">
    <subcellularLocation>
        <location evidence="1">Cytoplasm</location>
        <location evidence="1">Cytoskeleton</location>
    </subcellularLocation>
</comment>
<evidence type="ECO:0000313" key="8">
    <source>
        <dbReference type="Proteomes" id="UP000694564"/>
    </source>
</evidence>
<feature type="compositionally biased region" description="Low complexity" evidence="5">
    <location>
        <begin position="308"/>
        <end position="323"/>
    </location>
</feature>
<accession>A0A8D2AYL9</accession>
<dbReference type="Ensembl" id="ENSSVLT00005009480.1">
    <property type="protein sequence ID" value="ENSSVLP00005008535.1"/>
    <property type="gene ID" value="ENSSVLG00005006916.1"/>
</dbReference>
<dbReference type="Pfam" id="PF15259">
    <property type="entry name" value="GTSE1_N"/>
    <property type="match status" value="1"/>
</dbReference>
<evidence type="ECO:0000259" key="6">
    <source>
        <dbReference type="Pfam" id="PF15259"/>
    </source>
</evidence>
<dbReference type="GO" id="GO:0005881">
    <property type="term" value="C:cytoplasmic microtubule"/>
    <property type="evidence" value="ECO:0007669"/>
    <property type="project" value="Ensembl"/>
</dbReference>
<feature type="region of interest" description="Disordered" evidence="5">
    <location>
        <begin position="475"/>
        <end position="580"/>
    </location>
</feature>
<proteinExistence type="predicted"/>
<dbReference type="InterPro" id="IPR026657">
    <property type="entry name" value="DDA3/GTSE-1"/>
</dbReference>
<evidence type="ECO:0000313" key="7">
    <source>
        <dbReference type="Ensembl" id="ENSSVLP00005008535.1"/>
    </source>
</evidence>
<keyword evidence="2" id="KW-0963">Cytoplasm</keyword>